<sequence>MAYSVLRNPMFEAPIVADQPPPANAQVTLHGPIRGRDDGGLIFKQIRIHRYAYARYSPCSKVLYPGWPTRSEAQWSPSTIDEPNDSPHISYFAPTFRSAEIALSFTSLCEIHGSWLSLSGSEMKARPVTATDRKGEMIVTPTRVCRLRTFETIPFWMWDTISYEIPSTGQRVA</sequence>
<dbReference type="Proteomes" id="UP000248423">
    <property type="component" value="Unassembled WGS sequence"/>
</dbReference>
<evidence type="ECO:0000313" key="1">
    <source>
        <dbReference type="EMBL" id="PYI10885.1"/>
    </source>
</evidence>
<proteinExistence type="predicted"/>
<protein>
    <submittedName>
        <fullName evidence="1">Uncharacterized protein</fullName>
    </submittedName>
</protein>
<name>A0A319ESM7_ASPSB</name>
<organism evidence="1 2">
    <name type="scientific">Aspergillus sclerotiicarbonarius (strain CBS 121057 / IBT 28362)</name>
    <dbReference type="NCBI Taxonomy" id="1448318"/>
    <lineage>
        <taxon>Eukaryota</taxon>
        <taxon>Fungi</taxon>
        <taxon>Dikarya</taxon>
        <taxon>Ascomycota</taxon>
        <taxon>Pezizomycotina</taxon>
        <taxon>Eurotiomycetes</taxon>
        <taxon>Eurotiomycetidae</taxon>
        <taxon>Eurotiales</taxon>
        <taxon>Aspergillaceae</taxon>
        <taxon>Aspergillus</taxon>
        <taxon>Aspergillus subgen. Circumdati</taxon>
    </lineage>
</organism>
<dbReference type="AlphaFoldDB" id="A0A319ESM7"/>
<reference evidence="1 2" key="1">
    <citation type="submission" date="2018-02" db="EMBL/GenBank/DDBJ databases">
        <title>The genomes of Aspergillus section Nigri reveals drivers in fungal speciation.</title>
        <authorList>
            <consortium name="DOE Joint Genome Institute"/>
            <person name="Vesth T.C."/>
            <person name="Nybo J."/>
            <person name="Theobald S."/>
            <person name="Brandl J."/>
            <person name="Frisvad J.C."/>
            <person name="Nielsen K.F."/>
            <person name="Lyhne E.K."/>
            <person name="Kogle M.E."/>
            <person name="Kuo A."/>
            <person name="Riley R."/>
            <person name="Clum A."/>
            <person name="Nolan M."/>
            <person name="Lipzen A."/>
            <person name="Salamov A."/>
            <person name="Henrissat B."/>
            <person name="Wiebenga A."/>
            <person name="De vries R.P."/>
            <person name="Grigoriev I.V."/>
            <person name="Mortensen U.H."/>
            <person name="Andersen M.R."/>
            <person name="Baker S.E."/>
        </authorList>
    </citation>
    <scope>NUCLEOTIDE SEQUENCE [LARGE SCALE GENOMIC DNA]</scope>
    <source>
        <strain evidence="1 2">CBS 121057</strain>
    </source>
</reference>
<dbReference type="VEuPathDB" id="FungiDB:BO78DRAFT_383263"/>
<dbReference type="EMBL" id="KZ826320">
    <property type="protein sequence ID" value="PYI10885.1"/>
    <property type="molecule type" value="Genomic_DNA"/>
</dbReference>
<evidence type="ECO:0000313" key="2">
    <source>
        <dbReference type="Proteomes" id="UP000248423"/>
    </source>
</evidence>
<accession>A0A319ESM7</accession>
<gene>
    <name evidence="1" type="ORF">BO78DRAFT_383263</name>
</gene>
<keyword evidence="2" id="KW-1185">Reference proteome</keyword>